<feature type="non-terminal residue" evidence="2">
    <location>
        <position position="166"/>
    </location>
</feature>
<gene>
    <name evidence="2" type="ORF">PGLA2088_LOCUS12242</name>
</gene>
<accession>A0A813IU99</accession>
<reference evidence="2" key="1">
    <citation type="submission" date="2021-02" db="EMBL/GenBank/DDBJ databases">
        <authorList>
            <person name="Dougan E. K."/>
            <person name="Rhodes N."/>
            <person name="Thang M."/>
            <person name="Chan C."/>
        </authorList>
    </citation>
    <scope>NUCLEOTIDE SEQUENCE</scope>
</reference>
<evidence type="ECO:0000313" key="2">
    <source>
        <dbReference type="EMBL" id="CAE8656569.1"/>
    </source>
</evidence>
<sequence length="166" mass="18278">VVKKGYRASLAQSGVDENTKPEGAAPWVGYAFVTFRDPAEASEGLEFFHGMVVNNSNNNSSNNDNSDRNNSNNSNNHDDDDDNNNHIDNSNNTHNDNSHNNHDTNHNDNDNDNGWTIRAHWAEEHHQGAIKAGYKQGPRLRAGYDPTLAQQLFPDSLTGPDLAAAL</sequence>
<evidence type="ECO:0000313" key="3">
    <source>
        <dbReference type="Proteomes" id="UP000626109"/>
    </source>
</evidence>
<dbReference type="EMBL" id="CAJNNW010014407">
    <property type="protein sequence ID" value="CAE8656569.1"/>
    <property type="molecule type" value="Genomic_DNA"/>
</dbReference>
<protein>
    <submittedName>
        <fullName evidence="2">Uncharacterized protein</fullName>
    </submittedName>
</protein>
<feature type="compositionally biased region" description="Low complexity" evidence="1">
    <location>
        <begin position="56"/>
        <end position="75"/>
    </location>
</feature>
<evidence type="ECO:0000256" key="1">
    <source>
        <dbReference type="SAM" id="MobiDB-lite"/>
    </source>
</evidence>
<proteinExistence type="predicted"/>
<feature type="compositionally biased region" description="Basic and acidic residues" evidence="1">
    <location>
        <begin position="96"/>
        <end position="109"/>
    </location>
</feature>
<feature type="compositionally biased region" description="Low complexity" evidence="1">
    <location>
        <begin position="86"/>
        <end position="95"/>
    </location>
</feature>
<dbReference type="AlphaFoldDB" id="A0A813IU99"/>
<comment type="caution">
    <text evidence="2">The sequence shown here is derived from an EMBL/GenBank/DDBJ whole genome shotgun (WGS) entry which is preliminary data.</text>
</comment>
<organism evidence="2 3">
    <name type="scientific">Polarella glacialis</name>
    <name type="common">Dinoflagellate</name>
    <dbReference type="NCBI Taxonomy" id="89957"/>
    <lineage>
        <taxon>Eukaryota</taxon>
        <taxon>Sar</taxon>
        <taxon>Alveolata</taxon>
        <taxon>Dinophyceae</taxon>
        <taxon>Suessiales</taxon>
        <taxon>Suessiaceae</taxon>
        <taxon>Polarella</taxon>
    </lineage>
</organism>
<feature type="region of interest" description="Disordered" evidence="1">
    <location>
        <begin position="56"/>
        <end position="111"/>
    </location>
</feature>
<feature type="non-terminal residue" evidence="2">
    <location>
        <position position="1"/>
    </location>
</feature>
<name>A0A813IU99_POLGL</name>
<dbReference type="Proteomes" id="UP000626109">
    <property type="component" value="Unassembled WGS sequence"/>
</dbReference>